<reference evidence="1" key="1">
    <citation type="submission" date="2019-07" db="EMBL/GenBank/DDBJ databases">
        <authorList>
            <person name="Dittberner H."/>
        </authorList>
    </citation>
    <scope>NUCLEOTIDE SEQUENCE [LARGE SCALE GENOMIC DNA]</scope>
</reference>
<proteinExistence type="predicted"/>
<dbReference type="Proteomes" id="UP000489600">
    <property type="component" value="Unassembled WGS sequence"/>
</dbReference>
<dbReference type="Pfam" id="PF07911">
    <property type="entry name" value="DUF1677"/>
    <property type="match status" value="1"/>
</dbReference>
<dbReference type="PANTHER" id="PTHR33108:SF81">
    <property type="entry name" value="(RAPE) HYPOTHETICAL PROTEIN"/>
    <property type="match status" value="1"/>
</dbReference>
<evidence type="ECO:0000313" key="2">
    <source>
        <dbReference type="Proteomes" id="UP000489600"/>
    </source>
</evidence>
<dbReference type="PANTHER" id="PTHR33108">
    <property type="entry name" value="OS01G0745000 PROTEIN"/>
    <property type="match status" value="1"/>
</dbReference>
<accession>A0A565ANC3</accession>
<protein>
    <submittedName>
        <fullName evidence="1">Uncharacterized protein</fullName>
    </submittedName>
</protein>
<dbReference type="OrthoDB" id="1026803at2759"/>
<sequence length="77" mass="8995">MMEEYTAENIQSVRDLFAGKFVCGLCSEAVKYEIFRRRIGVDEALAIHLRFYSEFFASPSPTIYFISAIGEMFRRRL</sequence>
<dbReference type="AlphaFoldDB" id="A0A565ANC3"/>
<dbReference type="EMBL" id="CABITT030000001">
    <property type="protein sequence ID" value="VVA90529.1"/>
    <property type="molecule type" value="Genomic_DNA"/>
</dbReference>
<dbReference type="InterPro" id="IPR012876">
    <property type="entry name" value="DUF1677_pln"/>
</dbReference>
<comment type="caution">
    <text evidence="1">The sequence shown here is derived from an EMBL/GenBank/DDBJ whole genome shotgun (WGS) entry which is preliminary data.</text>
</comment>
<keyword evidence="2" id="KW-1185">Reference proteome</keyword>
<name>A0A565ANC3_9BRAS</name>
<gene>
    <name evidence="1" type="ORF">ANE_LOCUS974</name>
</gene>
<organism evidence="1 2">
    <name type="scientific">Arabis nemorensis</name>
    <dbReference type="NCBI Taxonomy" id="586526"/>
    <lineage>
        <taxon>Eukaryota</taxon>
        <taxon>Viridiplantae</taxon>
        <taxon>Streptophyta</taxon>
        <taxon>Embryophyta</taxon>
        <taxon>Tracheophyta</taxon>
        <taxon>Spermatophyta</taxon>
        <taxon>Magnoliopsida</taxon>
        <taxon>eudicotyledons</taxon>
        <taxon>Gunneridae</taxon>
        <taxon>Pentapetalae</taxon>
        <taxon>rosids</taxon>
        <taxon>malvids</taxon>
        <taxon>Brassicales</taxon>
        <taxon>Brassicaceae</taxon>
        <taxon>Arabideae</taxon>
        <taxon>Arabis</taxon>
    </lineage>
</organism>
<evidence type="ECO:0000313" key="1">
    <source>
        <dbReference type="EMBL" id="VVA90529.1"/>
    </source>
</evidence>